<feature type="non-terminal residue" evidence="1">
    <location>
        <position position="68"/>
    </location>
</feature>
<protein>
    <submittedName>
        <fullName evidence="1">3753_t:CDS:1</fullName>
    </submittedName>
</protein>
<dbReference type="Proteomes" id="UP000789366">
    <property type="component" value="Unassembled WGS sequence"/>
</dbReference>
<proteinExistence type="predicted"/>
<organism evidence="1 2">
    <name type="scientific">Cetraspora pellucida</name>
    <dbReference type="NCBI Taxonomy" id="1433469"/>
    <lineage>
        <taxon>Eukaryota</taxon>
        <taxon>Fungi</taxon>
        <taxon>Fungi incertae sedis</taxon>
        <taxon>Mucoromycota</taxon>
        <taxon>Glomeromycotina</taxon>
        <taxon>Glomeromycetes</taxon>
        <taxon>Diversisporales</taxon>
        <taxon>Gigasporaceae</taxon>
        <taxon>Cetraspora</taxon>
    </lineage>
</organism>
<reference evidence="1" key="1">
    <citation type="submission" date="2021-06" db="EMBL/GenBank/DDBJ databases">
        <authorList>
            <person name="Kallberg Y."/>
            <person name="Tangrot J."/>
            <person name="Rosling A."/>
        </authorList>
    </citation>
    <scope>NUCLEOTIDE SEQUENCE</scope>
    <source>
        <strain evidence="1">28 12/20/2015</strain>
    </source>
</reference>
<sequence length="68" mass="8144">MLNTNWVDMKAYVITRLIITVSINSEWCKALNEAEIRDELLLVEIDEIFFMIELCLNRFHDIINIDWV</sequence>
<gene>
    <name evidence="1" type="ORF">SPELUC_LOCUS7872</name>
</gene>
<dbReference type="EMBL" id="CAJVPW010011002">
    <property type="protein sequence ID" value="CAG8621274.1"/>
    <property type="molecule type" value="Genomic_DNA"/>
</dbReference>
<evidence type="ECO:0000313" key="2">
    <source>
        <dbReference type="Proteomes" id="UP000789366"/>
    </source>
</evidence>
<accession>A0ACA9N355</accession>
<evidence type="ECO:0000313" key="1">
    <source>
        <dbReference type="EMBL" id="CAG8621274.1"/>
    </source>
</evidence>
<name>A0ACA9N355_9GLOM</name>
<keyword evidence="2" id="KW-1185">Reference proteome</keyword>
<comment type="caution">
    <text evidence="1">The sequence shown here is derived from an EMBL/GenBank/DDBJ whole genome shotgun (WGS) entry which is preliminary data.</text>
</comment>